<evidence type="ECO:0000259" key="1">
    <source>
        <dbReference type="Pfam" id="PF01979"/>
    </source>
</evidence>
<sequence>MSLVIQHARVFDGPHSTAVRIQNGVIAGFDARVEAGDEVVDARGATLLPGLIDAHVHLLPGAPHQALSFGVTTELDMFTKPDLLVRLRSSGGADFRSSGIGATAPGGHPSAMYAPIPYVEDPEAFVEARIGEGADYLKIIYDRGSRYPVPTLDRPTVEALTKAAHARNLLVTVHTTTCVAALDAVEAGADGLQHLPMDEELPDELVQALVAHNVFVTPTLATLENVFQGAGGATMLADPHLSPWLGGFWKAALTQVPTGWTDIGYDRALGNMRKLIDAGVELLAGTDVPNPGTVHGASLHRELELLVQAGLTPAQALRSATEAPARRFGLTDRGVVAPGKRADLVLVDGDPTQRITDTRRIKGIWRAGVGYDRQAFPGSEHERELITALKAQVDKVLDALPALLKEEEVIREDDDALLGYLRPCPDGTWLPCTVFGYPLGPPSTRDDAVDLVHERGLAVLAERWQVRDGDEWYACVIQEATRQKVRVQVVDLGHPRPYAVLELRGDQLRPGATSPVS</sequence>
<dbReference type="EMBL" id="SNXZ01000003">
    <property type="protein sequence ID" value="TDP98166.1"/>
    <property type="molecule type" value="Genomic_DNA"/>
</dbReference>
<protein>
    <submittedName>
        <fullName evidence="2">Imidazolonepropionase-like amidohydrolase</fullName>
    </submittedName>
</protein>
<gene>
    <name evidence="2" type="ORF">EV186_1031147</name>
</gene>
<dbReference type="InterPro" id="IPR051781">
    <property type="entry name" value="Metallo-dep_Hydrolase"/>
</dbReference>
<dbReference type="GO" id="GO:0016810">
    <property type="term" value="F:hydrolase activity, acting on carbon-nitrogen (but not peptide) bonds"/>
    <property type="evidence" value="ECO:0007669"/>
    <property type="project" value="InterPro"/>
</dbReference>
<dbReference type="PANTHER" id="PTHR43135">
    <property type="entry name" value="ALPHA-D-RIBOSE 1-METHYLPHOSPHONATE 5-TRIPHOSPHATE DIPHOSPHATASE"/>
    <property type="match status" value="1"/>
</dbReference>
<dbReference type="AlphaFoldDB" id="A0A4R6SGC2"/>
<dbReference type="InterPro" id="IPR011059">
    <property type="entry name" value="Metal-dep_hydrolase_composite"/>
</dbReference>
<dbReference type="RefSeq" id="WP_133851254.1">
    <property type="nucleotide sequence ID" value="NZ_SNXZ01000003.1"/>
</dbReference>
<proteinExistence type="predicted"/>
<dbReference type="Pfam" id="PF01979">
    <property type="entry name" value="Amidohydro_1"/>
    <property type="match status" value="1"/>
</dbReference>
<dbReference type="SUPFAM" id="SSF51556">
    <property type="entry name" value="Metallo-dependent hydrolases"/>
    <property type="match status" value="1"/>
</dbReference>
<dbReference type="Gene3D" id="3.40.50.10910">
    <property type="entry name" value="Amidohydrolase"/>
    <property type="match status" value="1"/>
</dbReference>
<feature type="domain" description="Amidohydrolase-related" evidence="1">
    <location>
        <begin position="46"/>
        <end position="365"/>
    </location>
</feature>
<keyword evidence="3" id="KW-1185">Reference proteome</keyword>
<evidence type="ECO:0000313" key="3">
    <source>
        <dbReference type="Proteomes" id="UP000295444"/>
    </source>
</evidence>
<dbReference type="InterPro" id="IPR032466">
    <property type="entry name" value="Metal_Hydrolase"/>
</dbReference>
<evidence type="ECO:0000313" key="2">
    <source>
        <dbReference type="EMBL" id="TDP98166.1"/>
    </source>
</evidence>
<name>A0A4R6SGC2_LABRH</name>
<organism evidence="2 3">
    <name type="scientific">Labedaea rhizosphaerae</name>
    <dbReference type="NCBI Taxonomy" id="598644"/>
    <lineage>
        <taxon>Bacteria</taxon>
        <taxon>Bacillati</taxon>
        <taxon>Actinomycetota</taxon>
        <taxon>Actinomycetes</taxon>
        <taxon>Pseudonocardiales</taxon>
        <taxon>Pseudonocardiaceae</taxon>
        <taxon>Labedaea</taxon>
    </lineage>
</organism>
<dbReference type="InterPro" id="IPR006680">
    <property type="entry name" value="Amidohydro-rel"/>
</dbReference>
<dbReference type="PANTHER" id="PTHR43135:SF3">
    <property type="entry name" value="ALPHA-D-RIBOSE 1-METHYLPHOSPHONATE 5-TRIPHOSPHATE DIPHOSPHATASE"/>
    <property type="match status" value="1"/>
</dbReference>
<accession>A0A4R6SGC2</accession>
<dbReference type="Gene3D" id="1.20.58.520">
    <property type="entry name" value="Amidohydrolase"/>
    <property type="match status" value="1"/>
</dbReference>
<reference evidence="2 3" key="1">
    <citation type="submission" date="2019-03" db="EMBL/GenBank/DDBJ databases">
        <title>Genomic Encyclopedia of Type Strains, Phase IV (KMG-IV): sequencing the most valuable type-strain genomes for metagenomic binning, comparative biology and taxonomic classification.</title>
        <authorList>
            <person name="Goeker M."/>
        </authorList>
    </citation>
    <scope>NUCLEOTIDE SEQUENCE [LARGE SCALE GENOMIC DNA]</scope>
    <source>
        <strain evidence="2 3">DSM 45361</strain>
    </source>
</reference>
<dbReference type="Gene3D" id="2.30.40.10">
    <property type="entry name" value="Urease, subunit C, domain 1"/>
    <property type="match status" value="1"/>
</dbReference>
<dbReference type="Proteomes" id="UP000295444">
    <property type="component" value="Unassembled WGS sequence"/>
</dbReference>
<dbReference type="Gene3D" id="3.30.110.90">
    <property type="entry name" value="Amidohydrolase"/>
    <property type="match status" value="1"/>
</dbReference>
<comment type="caution">
    <text evidence="2">The sequence shown here is derived from an EMBL/GenBank/DDBJ whole genome shotgun (WGS) entry which is preliminary data.</text>
</comment>
<keyword evidence="2" id="KW-0378">Hydrolase</keyword>
<dbReference type="OrthoDB" id="3514520at2"/>
<dbReference type="SUPFAM" id="SSF51338">
    <property type="entry name" value="Composite domain of metallo-dependent hydrolases"/>
    <property type="match status" value="1"/>
</dbReference>